<evidence type="ECO:0000313" key="1">
    <source>
        <dbReference type="EMBL" id="GIY14443.1"/>
    </source>
</evidence>
<name>A0AAV4QXS6_9ARAC</name>
<proteinExistence type="predicted"/>
<comment type="caution">
    <text evidence="1">The sequence shown here is derived from an EMBL/GenBank/DDBJ whole genome shotgun (WGS) entry which is preliminary data.</text>
</comment>
<evidence type="ECO:0000313" key="2">
    <source>
        <dbReference type="Proteomes" id="UP001054837"/>
    </source>
</evidence>
<dbReference type="Proteomes" id="UP001054837">
    <property type="component" value="Unassembled WGS sequence"/>
</dbReference>
<protein>
    <submittedName>
        <fullName evidence="1">Uncharacterized protein</fullName>
    </submittedName>
</protein>
<accession>A0AAV4QXS6</accession>
<keyword evidence="2" id="KW-1185">Reference proteome</keyword>
<sequence>MRCRCPLYPPHLLYSNTIICEFQLIGPVLQLGVFPPGSPFGTAPCSQMPAGFNHRRFEMNLKSVIYKDTTSLRYGHPRSPNVLMEYFRIIDLHVNIMR</sequence>
<organism evidence="1 2">
    <name type="scientific">Caerostris darwini</name>
    <dbReference type="NCBI Taxonomy" id="1538125"/>
    <lineage>
        <taxon>Eukaryota</taxon>
        <taxon>Metazoa</taxon>
        <taxon>Ecdysozoa</taxon>
        <taxon>Arthropoda</taxon>
        <taxon>Chelicerata</taxon>
        <taxon>Arachnida</taxon>
        <taxon>Araneae</taxon>
        <taxon>Araneomorphae</taxon>
        <taxon>Entelegynae</taxon>
        <taxon>Araneoidea</taxon>
        <taxon>Araneidae</taxon>
        <taxon>Caerostris</taxon>
    </lineage>
</organism>
<gene>
    <name evidence="1" type="ORF">CDAR_9911</name>
</gene>
<reference evidence="1 2" key="1">
    <citation type="submission" date="2021-06" db="EMBL/GenBank/DDBJ databases">
        <title>Caerostris darwini draft genome.</title>
        <authorList>
            <person name="Kono N."/>
            <person name="Arakawa K."/>
        </authorList>
    </citation>
    <scope>NUCLEOTIDE SEQUENCE [LARGE SCALE GENOMIC DNA]</scope>
</reference>
<dbReference type="EMBL" id="BPLQ01005365">
    <property type="protein sequence ID" value="GIY14443.1"/>
    <property type="molecule type" value="Genomic_DNA"/>
</dbReference>
<dbReference type="AlphaFoldDB" id="A0AAV4QXS6"/>